<accession>A0ABR4MYX2</accession>
<keyword evidence="3" id="KW-1185">Reference proteome</keyword>
<dbReference type="Proteomes" id="UP001527925">
    <property type="component" value="Unassembled WGS sequence"/>
</dbReference>
<comment type="caution">
    <text evidence="2">The sequence shown here is derived from an EMBL/GenBank/DDBJ whole genome shotgun (WGS) entry which is preliminary data.</text>
</comment>
<organism evidence="2 3">
    <name type="scientific">Polyrhizophydium stewartii</name>
    <dbReference type="NCBI Taxonomy" id="2732419"/>
    <lineage>
        <taxon>Eukaryota</taxon>
        <taxon>Fungi</taxon>
        <taxon>Fungi incertae sedis</taxon>
        <taxon>Chytridiomycota</taxon>
        <taxon>Chytridiomycota incertae sedis</taxon>
        <taxon>Chytridiomycetes</taxon>
        <taxon>Rhizophydiales</taxon>
        <taxon>Rhizophydiales incertae sedis</taxon>
        <taxon>Polyrhizophydium</taxon>
    </lineage>
</organism>
<evidence type="ECO:0000313" key="2">
    <source>
        <dbReference type="EMBL" id="KAL2912467.1"/>
    </source>
</evidence>
<dbReference type="SUPFAM" id="SSF48403">
    <property type="entry name" value="Ankyrin repeat"/>
    <property type="match status" value="1"/>
</dbReference>
<feature type="region of interest" description="Disordered" evidence="1">
    <location>
        <begin position="106"/>
        <end position="128"/>
    </location>
</feature>
<feature type="compositionally biased region" description="Pro residues" evidence="1">
    <location>
        <begin position="115"/>
        <end position="126"/>
    </location>
</feature>
<dbReference type="Gene3D" id="1.25.40.20">
    <property type="entry name" value="Ankyrin repeat-containing domain"/>
    <property type="match status" value="2"/>
</dbReference>
<dbReference type="InterPro" id="IPR036770">
    <property type="entry name" value="Ankyrin_rpt-contain_sf"/>
</dbReference>
<dbReference type="InterPro" id="IPR052050">
    <property type="entry name" value="SecEffector_AnkRepeat"/>
</dbReference>
<dbReference type="Pfam" id="PF13637">
    <property type="entry name" value="Ank_4"/>
    <property type="match status" value="1"/>
</dbReference>
<sequence>MSQLTLAAQVRAARAGAAGAQALTPAQGSHLLARIDAGERIETSALDDAACAAVWQAAFASEWAGDLRKLPRAARPNLPWGVYACIRTRAMCDRVAALDAAARSASPGASSSGAPSPPPSSAPPSRQPAWGHAAALAMVAVRRCWLDRVPMTDPDQLAADAAWCGGLGLIRLLVDDRKLVVLHDDHATSAAAGGDMPTIEWFDAKLGGRWPPQALDAAAASGHLDAVAFLHARGAACTTRAMDDAAANGHLPVVVFLHNNRPEGCTVAAMNRAAAHGHLEVVEFLHNNRSEGCTTAAMDGAAGNGHLAVVEFLDANRLEGCTTAAMDRAAGGNHSDTVEWLFANRTEGCSPRAVIWAAAAGNARLVEWFHVHMGDQFRPAVMDAALRRGHLGIAKWLHLHRTEGCSPQALERAAESGQVECVRWMLENISKVEWDVVGVLDMVGPRGLAPSAQIYGLVSEFAENRRISFGGKA</sequence>
<name>A0ABR4MYX2_9FUNG</name>
<evidence type="ECO:0000256" key="1">
    <source>
        <dbReference type="SAM" id="MobiDB-lite"/>
    </source>
</evidence>
<evidence type="ECO:0000313" key="3">
    <source>
        <dbReference type="Proteomes" id="UP001527925"/>
    </source>
</evidence>
<evidence type="ECO:0008006" key="4">
    <source>
        <dbReference type="Google" id="ProtNLM"/>
    </source>
</evidence>
<protein>
    <recommendedName>
        <fullName evidence="4">Ankyrin repeat protein</fullName>
    </recommendedName>
</protein>
<reference evidence="2 3" key="1">
    <citation type="submission" date="2023-09" db="EMBL/GenBank/DDBJ databases">
        <title>Pangenome analysis of Batrachochytrium dendrobatidis and related Chytrids.</title>
        <authorList>
            <person name="Yacoub M.N."/>
            <person name="Stajich J.E."/>
            <person name="James T.Y."/>
        </authorList>
    </citation>
    <scope>NUCLEOTIDE SEQUENCE [LARGE SCALE GENOMIC DNA]</scope>
    <source>
        <strain evidence="2 3">JEL0888</strain>
    </source>
</reference>
<dbReference type="InterPro" id="IPR002110">
    <property type="entry name" value="Ankyrin_rpt"/>
</dbReference>
<gene>
    <name evidence="2" type="ORF">HK105_208039</name>
</gene>
<dbReference type="EMBL" id="JADGIZ020000064">
    <property type="protein sequence ID" value="KAL2912467.1"/>
    <property type="molecule type" value="Genomic_DNA"/>
</dbReference>
<dbReference type="PANTHER" id="PTHR46586">
    <property type="entry name" value="ANKYRIN REPEAT-CONTAINING PROTEIN"/>
    <property type="match status" value="1"/>
</dbReference>
<proteinExistence type="predicted"/>
<dbReference type="PANTHER" id="PTHR46586:SF3">
    <property type="entry name" value="ANKYRIN REPEAT-CONTAINING PROTEIN"/>
    <property type="match status" value="1"/>
</dbReference>